<name>A0A812JV64_9DINO</name>
<evidence type="ECO:0000313" key="4">
    <source>
        <dbReference type="Proteomes" id="UP000604046"/>
    </source>
</evidence>
<feature type="region of interest" description="Disordered" evidence="1">
    <location>
        <begin position="913"/>
        <end position="971"/>
    </location>
</feature>
<dbReference type="InterPro" id="IPR012337">
    <property type="entry name" value="RNaseH-like_sf"/>
</dbReference>
<reference evidence="3" key="1">
    <citation type="submission" date="2021-02" db="EMBL/GenBank/DDBJ databases">
        <authorList>
            <person name="Dougan E. K."/>
            <person name="Rhodes N."/>
            <person name="Thang M."/>
            <person name="Chan C."/>
        </authorList>
    </citation>
    <scope>NUCLEOTIDE SEQUENCE</scope>
</reference>
<dbReference type="InterPro" id="IPR001584">
    <property type="entry name" value="Integrase_cat-core"/>
</dbReference>
<comment type="caution">
    <text evidence="3">The sequence shown here is derived from an EMBL/GenBank/DDBJ whole genome shotgun (WGS) entry which is preliminary data.</text>
</comment>
<evidence type="ECO:0000313" key="3">
    <source>
        <dbReference type="EMBL" id="CAE7214247.1"/>
    </source>
</evidence>
<dbReference type="SUPFAM" id="SSF53098">
    <property type="entry name" value="Ribonuclease H-like"/>
    <property type="match status" value="1"/>
</dbReference>
<evidence type="ECO:0000259" key="2">
    <source>
        <dbReference type="PROSITE" id="PS50994"/>
    </source>
</evidence>
<dbReference type="OrthoDB" id="421462at2759"/>
<organism evidence="3 4">
    <name type="scientific">Symbiodinium natans</name>
    <dbReference type="NCBI Taxonomy" id="878477"/>
    <lineage>
        <taxon>Eukaryota</taxon>
        <taxon>Sar</taxon>
        <taxon>Alveolata</taxon>
        <taxon>Dinophyceae</taxon>
        <taxon>Suessiales</taxon>
        <taxon>Symbiodiniaceae</taxon>
        <taxon>Symbiodinium</taxon>
    </lineage>
</organism>
<feature type="region of interest" description="Disordered" evidence="1">
    <location>
        <begin position="1"/>
        <end position="30"/>
    </location>
</feature>
<feature type="domain" description="Integrase catalytic" evidence="2">
    <location>
        <begin position="580"/>
        <end position="748"/>
    </location>
</feature>
<sequence length="1693" mass="187672">MTEVMDEIPVASGTRPQSIVAPHGTPTEPLAEHNEHYESCQSETDEGINDTHDSEDVVSGTEVSAYLAGNGGHDEDFAETFAREARIDENFSYGMLEDVLNKYDLAGKRLRRERVHGSGANRSMSRTILGHYNYATNRGITRNSLKYPNLVRYLNAFIHDKWGALSDRPLSWSSLALLHNVSSSMHVDAHNLPGSENGVVSVGNHVQGGLWVEESGGGVWRQRPNGEPVEGIILDTNKKFAVFDPKKHHAGEPWKGNKWTLVAYTTRSINEISPSERNFLVKQGFPVPSKREVQMIKEEGHKKATGAAGAKPFPRRSVRKGLWRKAASLSVFLSTLASVISGGHGLPEVIKTDSTTRAALLEIGGVDVTCLAAECIGNDFHVAEPLLWEDTVTSCTRGSTSNPGLEIAEVLERERPGEVWVHVTDALPPDFLDVVSATARDQVTRGAAVVLQNETTNEAKWARLRDSINSEGYVVDDITEEDGVETLRIVKGEDMSVFVAEHGATGGADEDEYRGGRGISFPKGTPSHIATGLRRLHQNLGHPSAADFVRHLRLAGAGAETLKAAKGLSCTTCTRCRAPAIAKPAKLGNIMNFNQAVGVDLLYVHDTKGKKHEMLSMIDFSSAYHVVVPVPRKNAGALERAYCDAWLNVFGAPSTLVVDLENGLQKALAKVSDWTGTRIRNIAGQAHWQAGFTERQGGVWKAIFHRVCEDLSIDGDDVRIAVAATSNAKNELRRLNGFSPTQHVFGSSPKCPEDLLDGPHAQDPEDIVIVQDKHAREVAIRTAARAAFHHVQTDDRVRRALHGRARVQARPPEVGEQVFFFRKLKNAKRGEWRGPATVIGVEHGNYWVSRAGRCLLCAPEHLRVATGEELGEAFSLRTAREELEKLLEGDYDDPENFAPDDTDEDVGPLLDEMEWTGEDHGDDKEGIDLDNEDEQEGGHRGYRRDREPEANPAVSKRMRQKGPPRQDVGIHGVHMLRKAKTARSREKQLEKEIPWAMIPEEKRPEFHRAEQKQWGEHLSHEAIQVLTLEESEEVIKRVDPSRILPSRYAYKDKNFGRRRAGKTEEWKAKARLVIAGHLDPDLLDKGLVTDSPTVSRAALIMLLQICVSRGWHAAAGDIQAAFLNGLAIKRELYMRQPRGGVPGLHPQQLVRVLKGIFGLTESPRMWYDRLRQVLLGHVFYVGDKPCRLAQCPLDACVFFLQEDGKEEPLGYVAVHVDDVILIAPSEVNLMLQEELSKLFPVDGWENNFFDYIGSHVAVEENEITITQTGFVDGRLFSIPIEKGQEGQEPATEEQAIDNRSLVGALSWLACQSRPDLQCGVALAQQLQKAPLVDDIRFTNSLAKKAENHKNEGIVLRKVSLDDAVFVVFHDAAWANAVDDEEEAWYRLTPEENEQGTMKEGPYAGGRVRKAKRSRSCVASQIGQVIMMAPSGILRGEHVKPSLLEWRSQACKRVCRSTFGAETMSCAEGMEGGQFIRALFATLVCGHLVRLDGARQKWPLVCFSDCKSLHDHLHRTGPPRVAADRRLAIDLAAIRQELRLEQWGERVPLQWVPTAAQMADPLTKPMKCDTWWEMIRKGIKSWGFPKSFAGVWSPESLRFYSDQKLKGNEHSPNGQDLHRMGGDIVLDGNGQVALAHYSKSTQDRPDVEEVLLPLLRALPSAEHGAASAVQLSRKAALVTMVLLLLLKALSYRYG</sequence>
<keyword evidence="4" id="KW-1185">Reference proteome</keyword>
<evidence type="ECO:0000256" key="1">
    <source>
        <dbReference type="SAM" id="MobiDB-lite"/>
    </source>
</evidence>
<dbReference type="InterPro" id="IPR013103">
    <property type="entry name" value="RVT_2"/>
</dbReference>
<accession>A0A812JV64</accession>
<proteinExistence type="predicted"/>
<dbReference type="GO" id="GO:0003676">
    <property type="term" value="F:nucleic acid binding"/>
    <property type="evidence" value="ECO:0007669"/>
    <property type="project" value="InterPro"/>
</dbReference>
<feature type="region of interest" description="Disordered" evidence="1">
    <location>
        <begin position="889"/>
        <end position="908"/>
    </location>
</feature>
<dbReference type="PROSITE" id="PS50994">
    <property type="entry name" value="INTEGRASE"/>
    <property type="match status" value="1"/>
</dbReference>
<dbReference type="Gene3D" id="3.30.420.10">
    <property type="entry name" value="Ribonuclease H-like superfamily/Ribonuclease H"/>
    <property type="match status" value="1"/>
</dbReference>
<dbReference type="InterPro" id="IPR036397">
    <property type="entry name" value="RNaseH_sf"/>
</dbReference>
<protein>
    <submittedName>
        <fullName evidence="3">GIP protein</fullName>
    </submittedName>
</protein>
<dbReference type="GO" id="GO:0015074">
    <property type="term" value="P:DNA integration"/>
    <property type="evidence" value="ECO:0007669"/>
    <property type="project" value="InterPro"/>
</dbReference>
<gene>
    <name evidence="3" type="primary">GIP</name>
    <name evidence="3" type="ORF">SNAT2548_LOCUS7420</name>
</gene>
<dbReference type="Proteomes" id="UP000604046">
    <property type="component" value="Unassembled WGS sequence"/>
</dbReference>
<dbReference type="EMBL" id="CAJNDS010000515">
    <property type="protein sequence ID" value="CAE7214247.1"/>
    <property type="molecule type" value="Genomic_DNA"/>
</dbReference>
<feature type="compositionally biased region" description="Basic and acidic residues" evidence="1">
    <location>
        <begin position="917"/>
        <end position="927"/>
    </location>
</feature>
<dbReference type="Pfam" id="PF07727">
    <property type="entry name" value="RVT_2"/>
    <property type="match status" value="1"/>
</dbReference>
<feature type="compositionally biased region" description="Basic and acidic residues" evidence="1">
    <location>
        <begin position="936"/>
        <end position="949"/>
    </location>
</feature>